<dbReference type="EMBL" id="VSRR010102824">
    <property type="protein sequence ID" value="MPC95590.1"/>
    <property type="molecule type" value="Genomic_DNA"/>
</dbReference>
<reference evidence="1 2" key="1">
    <citation type="submission" date="2019-05" db="EMBL/GenBank/DDBJ databases">
        <title>Another draft genome of Portunus trituberculatus and its Hox gene families provides insights of decapod evolution.</title>
        <authorList>
            <person name="Jeong J.-H."/>
            <person name="Song I."/>
            <person name="Kim S."/>
            <person name="Choi T."/>
            <person name="Kim D."/>
            <person name="Ryu S."/>
            <person name="Kim W."/>
        </authorList>
    </citation>
    <scope>NUCLEOTIDE SEQUENCE [LARGE SCALE GENOMIC DNA]</scope>
    <source>
        <tissue evidence="1">Muscle</tissue>
    </source>
</reference>
<gene>
    <name evidence="1" type="ORF">E2C01_090808</name>
</gene>
<dbReference type="Proteomes" id="UP000324222">
    <property type="component" value="Unassembled WGS sequence"/>
</dbReference>
<evidence type="ECO:0000313" key="1">
    <source>
        <dbReference type="EMBL" id="MPC95590.1"/>
    </source>
</evidence>
<dbReference type="AlphaFoldDB" id="A0A5B7JFR0"/>
<protein>
    <submittedName>
        <fullName evidence="1">Uncharacterized protein</fullName>
    </submittedName>
</protein>
<accession>A0A5B7JFR0</accession>
<evidence type="ECO:0000313" key="2">
    <source>
        <dbReference type="Proteomes" id="UP000324222"/>
    </source>
</evidence>
<sequence>MDRMCIMTPSLNPQLQSGVMIAQSIISEDGESECCEASGFHYTPPLLSDMGRVHRVRKFASL</sequence>
<comment type="caution">
    <text evidence="1">The sequence shown here is derived from an EMBL/GenBank/DDBJ whole genome shotgun (WGS) entry which is preliminary data.</text>
</comment>
<organism evidence="1 2">
    <name type="scientific">Portunus trituberculatus</name>
    <name type="common">Swimming crab</name>
    <name type="synonym">Neptunus trituberculatus</name>
    <dbReference type="NCBI Taxonomy" id="210409"/>
    <lineage>
        <taxon>Eukaryota</taxon>
        <taxon>Metazoa</taxon>
        <taxon>Ecdysozoa</taxon>
        <taxon>Arthropoda</taxon>
        <taxon>Crustacea</taxon>
        <taxon>Multicrustacea</taxon>
        <taxon>Malacostraca</taxon>
        <taxon>Eumalacostraca</taxon>
        <taxon>Eucarida</taxon>
        <taxon>Decapoda</taxon>
        <taxon>Pleocyemata</taxon>
        <taxon>Brachyura</taxon>
        <taxon>Eubrachyura</taxon>
        <taxon>Portunoidea</taxon>
        <taxon>Portunidae</taxon>
        <taxon>Portuninae</taxon>
        <taxon>Portunus</taxon>
    </lineage>
</organism>
<keyword evidence="2" id="KW-1185">Reference proteome</keyword>
<name>A0A5B7JFR0_PORTR</name>
<proteinExistence type="predicted"/>